<gene>
    <name evidence="1" type="ORF">rsdtw13_08550</name>
</gene>
<dbReference type="EMBL" id="BROD01000001">
    <property type="protein sequence ID" value="GKX65597.1"/>
    <property type="molecule type" value="Genomic_DNA"/>
</dbReference>
<reference evidence="1" key="1">
    <citation type="journal article" date="2025" name="Int. J. Syst. Evol. Microbiol.">
        <title>Inconstantimicrobium mannanitabidum sp. nov., a novel member of the family Clostridiaceae isolated from anoxic soil under the treatment of reductive soil disinfestation.</title>
        <authorList>
            <person name="Ueki A."/>
            <person name="Tonouchi A."/>
            <person name="Honma S."/>
            <person name="Kaku N."/>
            <person name="Ueki K."/>
        </authorList>
    </citation>
    <scope>NUCLEOTIDE SEQUENCE</scope>
    <source>
        <strain evidence="1">TW13</strain>
    </source>
</reference>
<keyword evidence="2" id="KW-1185">Reference proteome</keyword>
<evidence type="ECO:0000313" key="2">
    <source>
        <dbReference type="Proteomes" id="UP001058074"/>
    </source>
</evidence>
<comment type="caution">
    <text evidence="1">The sequence shown here is derived from an EMBL/GenBank/DDBJ whole genome shotgun (WGS) entry which is preliminary data.</text>
</comment>
<evidence type="ECO:0000313" key="1">
    <source>
        <dbReference type="EMBL" id="GKX65597.1"/>
    </source>
</evidence>
<accession>A0ACB5R982</accession>
<proteinExistence type="predicted"/>
<sequence>MSNTKTSRKSMKKRIFIGIAIVLVVFIGGTLIWMTNSYKHKSLATVALKSDNSMAVTDGDFIIFDSKNENATKGLIFYPGAKVDPMAYAPLCRQIANAGYKVVIVSMPLNFAIFSPNKADEVIEKFPQIQTWAIGGHSLGGVMACKYASKHDKIKGVALYASYPQGDELKNSNKQVVSIWGSNDGVAKLDKVRNAALPKDTTFVEIKGGNHGQFGDYGAQSGDKQATISQEEQVKQAVDATVELMKKIQ</sequence>
<dbReference type="Proteomes" id="UP001058074">
    <property type="component" value="Unassembled WGS sequence"/>
</dbReference>
<organism evidence="1 2">
    <name type="scientific">Inconstantimicrobium mannanitabidum</name>
    <dbReference type="NCBI Taxonomy" id="1604901"/>
    <lineage>
        <taxon>Bacteria</taxon>
        <taxon>Bacillati</taxon>
        <taxon>Bacillota</taxon>
        <taxon>Clostridia</taxon>
        <taxon>Eubacteriales</taxon>
        <taxon>Clostridiaceae</taxon>
        <taxon>Inconstantimicrobium</taxon>
    </lineage>
</organism>
<name>A0ACB5R982_9CLOT</name>
<protein>
    <submittedName>
        <fullName evidence="1">Thioesterase</fullName>
    </submittedName>
</protein>